<sequence length="84" mass="9077">MLDPRGTLRNRPTSSRRGDQILPATLVSTTHPDIRITSSFGPNATCLTWRIPNHTARCAKLKSPKQCVPVEILAGLSDALGAVE</sequence>
<accession>A0AAD1WIT3</accession>
<keyword evidence="2" id="KW-1185">Reference proteome</keyword>
<dbReference type="Proteomes" id="UP001295444">
    <property type="component" value="Chromosome 09"/>
</dbReference>
<reference evidence="1" key="1">
    <citation type="submission" date="2022-03" db="EMBL/GenBank/DDBJ databases">
        <authorList>
            <person name="Alioto T."/>
            <person name="Alioto T."/>
            <person name="Gomez Garrido J."/>
        </authorList>
    </citation>
    <scope>NUCLEOTIDE SEQUENCE</scope>
</reference>
<dbReference type="AlphaFoldDB" id="A0AAD1WIT3"/>
<evidence type="ECO:0000313" key="2">
    <source>
        <dbReference type="Proteomes" id="UP001295444"/>
    </source>
</evidence>
<organism evidence="1 2">
    <name type="scientific">Pelobates cultripes</name>
    <name type="common">Western spadefoot toad</name>
    <dbReference type="NCBI Taxonomy" id="61616"/>
    <lineage>
        <taxon>Eukaryota</taxon>
        <taxon>Metazoa</taxon>
        <taxon>Chordata</taxon>
        <taxon>Craniata</taxon>
        <taxon>Vertebrata</taxon>
        <taxon>Euteleostomi</taxon>
        <taxon>Amphibia</taxon>
        <taxon>Batrachia</taxon>
        <taxon>Anura</taxon>
        <taxon>Pelobatoidea</taxon>
        <taxon>Pelobatidae</taxon>
        <taxon>Pelobates</taxon>
    </lineage>
</organism>
<evidence type="ECO:0000313" key="1">
    <source>
        <dbReference type="EMBL" id="CAH2315204.1"/>
    </source>
</evidence>
<gene>
    <name evidence="1" type="ORF">PECUL_23A050879</name>
</gene>
<protein>
    <submittedName>
        <fullName evidence="1">Uncharacterized protein</fullName>
    </submittedName>
</protein>
<dbReference type="EMBL" id="OW240920">
    <property type="protein sequence ID" value="CAH2315204.1"/>
    <property type="molecule type" value="Genomic_DNA"/>
</dbReference>
<name>A0AAD1WIT3_PELCU</name>
<proteinExistence type="predicted"/>
<feature type="non-terminal residue" evidence="1">
    <location>
        <position position="84"/>
    </location>
</feature>